<dbReference type="InterPro" id="IPR007263">
    <property type="entry name" value="DCC1-like"/>
</dbReference>
<reference evidence="1" key="1">
    <citation type="journal article" date="2014" name="Front. Microbiol.">
        <title>High frequency of phylogenetically diverse reductive dehalogenase-homologous genes in deep subseafloor sedimentary metagenomes.</title>
        <authorList>
            <person name="Kawai M."/>
            <person name="Futagami T."/>
            <person name="Toyoda A."/>
            <person name="Takaki Y."/>
            <person name="Nishi S."/>
            <person name="Hori S."/>
            <person name="Arai W."/>
            <person name="Tsubouchi T."/>
            <person name="Morono Y."/>
            <person name="Uchiyama I."/>
            <person name="Ito T."/>
            <person name="Fujiyama A."/>
            <person name="Inagaki F."/>
            <person name="Takami H."/>
        </authorList>
    </citation>
    <scope>NUCLEOTIDE SEQUENCE</scope>
    <source>
        <strain evidence="1">Expedition CK06-06</strain>
    </source>
</reference>
<comment type="caution">
    <text evidence="1">The sequence shown here is derived from an EMBL/GenBank/DDBJ whole genome shotgun (WGS) entry which is preliminary data.</text>
</comment>
<gene>
    <name evidence="1" type="ORF">S01H1_11135</name>
</gene>
<dbReference type="AlphaFoldDB" id="X0SPF9"/>
<dbReference type="PANTHER" id="PTHR33639:SF2">
    <property type="entry name" value="DUF393 DOMAIN-CONTAINING PROTEIN"/>
    <property type="match status" value="1"/>
</dbReference>
<accession>X0SPF9</accession>
<proteinExistence type="predicted"/>
<dbReference type="EMBL" id="BARS01005677">
    <property type="protein sequence ID" value="GAF77001.1"/>
    <property type="molecule type" value="Genomic_DNA"/>
</dbReference>
<dbReference type="Pfam" id="PF04134">
    <property type="entry name" value="DCC1-like"/>
    <property type="match status" value="1"/>
</dbReference>
<protein>
    <recommendedName>
        <fullName evidence="2">DUF393 domain-containing protein</fullName>
    </recommendedName>
</protein>
<dbReference type="PANTHER" id="PTHR33639">
    <property type="entry name" value="THIOL-DISULFIDE OXIDOREDUCTASE DCC"/>
    <property type="match status" value="1"/>
</dbReference>
<sequence>MAEQIDIRSNIQNNSMIVVFDGVCNFCNWAVNFIIKRDKENVFKFAPSQSKTGKLILEKYQIRDIGKESIIVIKNNEILARSEAIFEIFRDIGGGWKYLRIFK</sequence>
<dbReference type="GO" id="GO:0015035">
    <property type="term" value="F:protein-disulfide reductase activity"/>
    <property type="evidence" value="ECO:0007669"/>
    <property type="project" value="InterPro"/>
</dbReference>
<feature type="non-terminal residue" evidence="1">
    <location>
        <position position="103"/>
    </location>
</feature>
<evidence type="ECO:0000313" key="1">
    <source>
        <dbReference type="EMBL" id="GAF77001.1"/>
    </source>
</evidence>
<name>X0SPF9_9ZZZZ</name>
<dbReference type="InterPro" id="IPR052927">
    <property type="entry name" value="DCC_oxidoreductase"/>
</dbReference>
<organism evidence="1">
    <name type="scientific">marine sediment metagenome</name>
    <dbReference type="NCBI Taxonomy" id="412755"/>
    <lineage>
        <taxon>unclassified sequences</taxon>
        <taxon>metagenomes</taxon>
        <taxon>ecological metagenomes</taxon>
    </lineage>
</organism>
<evidence type="ECO:0008006" key="2">
    <source>
        <dbReference type="Google" id="ProtNLM"/>
    </source>
</evidence>